<feature type="transmembrane region" description="Helical" evidence="2">
    <location>
        <begin position="104"/>
        <end position="128"/>
    </location>
</feature>
<evidence type="ECO:0000313" key="3">
    <source>
        <dbReference type="EMBL" id="PUU80120.1"/>
    </source>
</evidence>
<keyword evidence="2" id="KW-0472">Membrane</keyword>
<dbReference type="STRING" id="42251.A0A2T6ZXB9"/>
<dbReference type="EMBL" id="NESQ01000072">
    <property type="protein sequence ID" value="PUU80120.1"/>
    <property type="molecule type" value="Genomic_DNA"/>
</dbReference>
<comment type="caution">
    <text evidence="3">The sequence shown here is derived from an EMBL/GenBank/DDBJ whole genome shotgun (WGS) entry which is preliminary data.</text>
</comment>
<feature type="transmembrane region" description="Helical" evidence="2">
    <location>
        <begin position="1140"/>
        <end position="1161"/>
    </location>
</feature>
<evidence type="ECO:0000256" key="2">
    <source>
        <dbReference type="SAM" id="Phobius"/>
    </source>
</evidence>
<keyword evidence="4" id="KW-1185">Reference proteome</keyword>
<dbReference type="PANTHER" id="PTHR37544:SF3">
    <property type="entry name" value="SPRAY"/>
    <property type="match status" value="1"/>
</dbReference>
<feature type="transmembrane region" description="Helical" evidence="2">
    <location>
        <begin position="531"/>
        <end position="552"/>
    </location>
</feature>
<feature type="transmembrane region" description="Helical" evidence="2">
    <location>
        <begin position="650"/>
        <end position="671"/>
    </location>
</feature>
<feature type="transmembrane region" description="Helical" evidence="2">
    <location>
        <begin position="757"/>
        <end position="780"/>
    </location>
</feature>
<dbReference type="AlphaFoldDB" id="A0A2T6ZXB9"/>
<accession>A0A2T6ZXB9</accession>
<keyword evidence="2" id="KW-1133">Transmembrane helix</keyword>
<sequence>PSSWCRPRGMASRNRTQLSQPNQPSTSVDASESPISPKPEANLAVGINDENLNKAWRPFTLRAPTIVASLIITVALIALIEYINKISIEEKALFFAEKAEDFPMSAVFCYRYLPQMIVVALGVGWAAVDLDVKRLEPYFQLSKPEGATASNSIFLHYPFDFIAFVPINAARRGHWNVFWAGLALCLIFWVITPLNSSLLTTQPVTRDIETSFKISKKLTPFDDQKAAMSASFLYTSYGVTWLGEKVHSFMTKELIAIPFKPVSYGEGQDHSPRGSESWTAQTRVYQTELACTPAEIEASWIKNRYKFSTDKCTYTVDPFRSRNGTRSMKYIGYANNDGLTDHYLREAECKDPDLFLVIWAKSRNANNRSDEIDLNALYCKTSYHYQTHEVTLDGVDGSVLEVDPVGKRTNFTQGDQIVDIKMFEGNVASAATVYGVNTKYFASEAPTSVLRLEDWGLDSPTRQISYIIGLSPGKKFDDFKDPMTFRNGVERMHKLLFNNALETLLVPDSGGEEVVGNRAIRSVGIIVVPQIAHILAGSLGLVVVCLCGVFFVSYNRQNNMTSDPDTLGTKMALVAHSKRLLRDFDGTDECPAPHLCMEPRKYKLGTWGGEGRYRLDIVGGKDNALVQNPHAYCTVPHDGRLVSPIELSMWMGLAATLVNIALLMLLIVLYNSAWRWNGLPMLSDKQIVTQIIFSFIPTVIATLLEPFWVLVGRYLALYQPYTELYRGNASPDSSLGFKYTNTPLVLIAPRALRHGHIILFLASMMVITANILAVALGGIFDQGLKPLTSDLIVTYPFTTSINTENRTANRFQTVMVETFAKDLEEHWLVVNTNVVEGTDLPAWVTDEFYFLPFEWEPGNKSDLRTSTTQGYGGSLTCRLLVGDTFQQISRIDTVDDVPRFTIDITMPISDGGSVRCSNNNWMGIELLKAGTHHFAVEWVSGLIASDGSDLKAVQACSSLIIAGWGHGEAKTTREKGNRNNPDEKVSATMESNTTILCSQEISTGEFKVTVDGEGRVKRSQLIGELKYNDLTIFNRSTTVGNFTAQLARLGNIEIMHNDNSSHSFSQFIGEYLINKTLSDPSTSSPSFEDAQHALSMVYKRFFTILLAQNQDTIFVPAGKVRRSEVGKLESLKPRMSMDPVMFYVAVVVLGFQLIAGVIIYASRPRCFLPRFPYNLVSEISFFHTSSALSDVVGTANMSAAMRSRHLRGLGWTYGYGRFRGSDGKKHVGIERMSLIRDYKEAIQGRE</sequence>
<feature type="transmembrane region" description="Helical" evidence="2">
    <location>
        <begin position="177"/>
        <end position="194"/>
    </location>
</feature>
<reference evidence="3 4" key="1">
    <citation type="submission" date="2017-04" db="EMBL/GenBank/DDBJ databases">
        <title>Draft genome sequence of Tuber borchii Vittad., a whitish edible truffle.</title>
        <authorList>
            <consortium name="DOE Joint Genome Institute"/>
            <person name="Murat C."/>
            <person name="Kuo A."/>
            <person name="Barry K.W."/>
            <person name="Clum A."/>
            <person name="Dockter R.B."/>
            <person name="Fauchery L."/>
            <person name="Iotti M."/>
            <person name="Kohler A."/>
            <person name="Labutti K."/>
            <person name="Lindquist E.A."/>
            <person name="Lipzen A."/>
            <person name="Ohm R.A."/>
            <person name="Wang M."/>
            <person name="Grigoriev I.V."/>
            <person name="Zambonelli A."/>
            <person name="Martin F.M."/>
        </authorList>
    </citation>
    <scope>NUCLEOTIDE SEQUENCE [LARGE SCALE GENOMIC DNA]</scope>
    <source>
        <strain evidence="3 4">Tbo3840</strain>
    </source>
</reference>
<proteinExistence type="predicted"/>
<evidence type="ECO:0000313" key="4">
    <source>
        <dbReference type="Proteomes" id="UP000244722"/>
    </source>
</evidence>
<feature type="transmembrane region" description="Helical" evidence="2">
    <location>
        <begin position="148"/>
        <end position="170"/>
    </location>
</feature>
<feature type="compositionally biased region" description="Polar residues" evidence="1">
    <location>
        <begin position="13"/>
        <end position="34"/>
    </location>
</feature>
<feature type="transmembrane region" description="Helical" evidence="2">
    <location>
        <begin position="61"/>
        <end position="83"/>
    </location>
</feature>
<dbReference type="OrthoDB" id="3248909at2759"/>
<name>A0A2T6ZXB9_TUBBO</name>
<dbReference type="Pfam" id="PF11915">
    <property type="entry name" value="DUF3433"/>
    <property type="match status" value="2"/>
</dbReference>
<dbReference type="PANTHER" id="PTHR37544">
    <property type="entry name" value="SPRAY-RELATED"/>
    <property type="match status" value="1"/>
</dbReference>
<gene>
    <name evidence="3" type="ORF">B9Z19DRAFT_1080069</name>
</gene>
<organism evidence="3 4">
    <name type="scientific">Tuber borchii</name>
    <name type="common">White truffle</name>
    <dbReference type="NCBI Taxonomy" id="42251"/>
    <lineage>
        <taxon>Eukaryota</taxon>
        <taxon>Fungi</taxon>
        <taxon>Dikarya</taxon>
        <taxon>Ascomycota</taxon>
        <taxon>Pezizomycotina</taxon>
        <taxon>Pezizomycetes</taxon>
        <taxon>Pezizales</taxon>
        <taxon>Tuberaceae</taxon>
        <taxon>Tuber</taxon>
    </lineage>
</organism>
<evidence type="ECO:0000256" key="1">
    <source>
        <dbReference type="SAM" id="MobiDB-lite"/>
    </source>
</evidence>
<dbReference type="InterPro" id="IPR021840">
    <property type="entry name" value="DUF3433"/>
</dbReference>
<feature type="non-terminal residue" evidence="3">
    <location>
        <position position="1"/>
    </location>
</feature>
<feature type="region of interest" description="Disordered" evidence="1">
    <location>
        <begin position="1"/>
        <end position="39"/>
    </location>
</feature>
<keyword evidence="2" id="KW-0812">Transmembrane</keyword>
<protein>
    <submittedName>
        <fullName evidence="3">Uncharacterized protein</fullName>
    </submittedName>
</protein>
<feature type="transmembrane region" description="Helical" evidence="2">
    <location>
        <begin position="691"/>
        <end position="711"/>
    </location>
</feature>
<dbReference type="Proteomes" id="UP000244722">
    <property type="component" value="Unassembled WGS sequence"/>
</dbReference>